<keyword evidence="8" id="KW-0067">ATP-binding</keyword>
<dbReference type="Pfam" id="PF02367">
    <property type="entry name" value="TsaE"/>
    <property type="match status" value="1"/>
</dbReference>
<evidence type="ECO:0000256" key="2">
    <source>
        <dbReference type="ARBA" id="ARBA00007599"/>
    </source>
</evidence>
<comment type="subcellular location">
    <subcellularLocation>
        <location evidence="1">Cytoplasm</location>
    </subcellularLocation>
</comment>
<sequence>MIELRSNSPEETRSIAAAIAQVARRGDLIVLAGQMGAGKTAFAQGFARGLGIYEPVTSPTYTLVHSYQAGATTLHHADLYRLDHTAEVEDLALDELLDNDAIVLVEWGDVVDLGPHLQIELRPVDETELDDDTAMFGEDSREITISSSDRRWAQRWEHLEAAVEPWVLR</sequence>
<evidence type="ECO:0000256" key="5">
    <source>
        <dbReference type="ARBA" id="ARBA00022694"/>
    </source>
</evidence>
<evidence type="ECO:0000256" key="4">
    <source>
        <dbReference type="ARBA" id="ARBA00022490"/>
    </source>
</evidence>
<name>A0A6J7DB91_9ZZZZ</name>
<keyword evidence="5" id="KW-0819">tRNA processing</keyword>
<dbReference type="InterPro" id="IPR003442">
    <property type="entry name" value="T6A_TsaE"/>
</dbReference>
<dbReference type="GO" id="GO:0005737">
    <property type="term" value="C:cytoplasm"/>
    <property type="evidence" value="ECO:0007669"/>
    <property type="project" value="UniProtKB-SubCell"/>
</dbReference>
<dbReference type="SUPFAM" id="SSF52540">
    <property type="entry name" value="P-loop containing nucleoside triphosphate hydrolases"/>
    <property type="match status" value="1"/>
</dbReference>
<keyword evidence="7" id="KW-0547">Nucleotide-binding</keyword>
<dbReference type="InterPro" id="IPR027417">
    <property type="entry name" value="P-loop_NTPase"/>
</dbReference>
<keyword evidence="9" id="KW-0460">Magnesium</keyword>
<evidence type="ECO:0000256" key="6">
    <source>
        <dbReference type="ARBA" id="ARBA00022723"/>
    </source>
</evidence>
<dbReference type="EMBL" id="CAFBLP010000009">
    <property type="protein sequence ID" value="CAB4865659.1"/>
    <property type="molecule type" value="Genomic_DNA"/>
</dbReference>
<dbReference type="Gene3D" id="3.40.50.300">
    <property type="entry name" value="P-loop containing nucleotide triphosphate hydrolases"/>
    <property type="match status" value="1"/>
</dbReference>
<comment type="similarity">
    <text evidence="2">Belongs to the TsaE family.</text>
</comment>
<protein>
    <recommendedName>
        <fullName evidence="3">tRNA threonylcarbamoyladenosine biosynthesis protein TsaE</fullName>
    </recommendedName>
    <alternativeName>
        <fullName evidence="10">t(6)A37 threonylcarbamoyladenosine biosynthesis protein TsaE</fullName>
    </alternativeName>
</protein>
<evidence type="ECO:0000256" key="8">
    <source>
        <dbReference type="ARBA" id="ARBA00022840"/>
    </source>
</evidence>
<evidence type="ECO:0000256" key="10">
    <source>
        <dbReference type="ARBA" id="ARBA00032441"/>
    </source>
</evidence>
<proteinExistence type="inferred from homology"/>
<gene>
    <name evidence="11" type="ORF">UFOPK3376_00525</name>
</gene>
<reference evidence="11" key="1">
    <citation type="submission" date="2020-05" db="EMBL/GenBank/DDBJ databases">
        <authorList>
            <person name="Chiriac C."/>
            <person name="Salcher M."/>
            <person name="Ghai R."/>
            <person name="Kavagutti S V."/>
        </authorList>
    </citation>
    <scope>NUCLEOTIDE SEQUENCE</scope>
</reference>
<evidence type="ECO:0000256" key="7">
    <source>
        <dbReference type="ARBA" id="ARBA00022741"/>
    </source>
</evidence>
<dbReference type="NCBIfam" id="TIGR00150">
    <property type="entry name" value="T6A_YjeE"/>
    <property type="match status" value="1"/>
</dbReference>
<accession>A0A6J7DB91</accession>
<dbReference type="PANTHER" id="PTHR33540">
    <property type="entry name" value="TRNA THREONYLCARBAMOYLADENOSINE BIOSYNTHESIS PROTEIN TSAE"/>
    <property type="match status" value="1"/>
</dbReference>
<dbReference type="PANTHER" id="PTHR33540:SF2">
    <property type="entry name" value="TRNA THREONYLCARBAMOYLADENOSINE BIOSYNTHESIS PROTEIN TSAE"/>
    <property type="match status" value="1"/>
</dbReference>
<dbReference type="AlphaFoldDB" id="A0A6J7DB91"/>
<keyword evidence="4" id="KW-0963">Cytoplasm</keyword>
<dbReference type="GO" id="GO:0005524">
    <property type="term" value="F:ATP binding"/>
    <property type="evidence" value="ECO:0007669"/>
    <property type="project" value="UniProtKB-KW"/>
</dbReference>
<organism evidence="11">
    <name type="scientific">freshwater metagenome</name>
    <dbReference type="NCBI Taxonomy" id="449393"/>
    <lineage>
        <taxon>unclassified sequences</taxon>
        <taxon>metagenomes</taxon>
        <taxon>ecological metagenomes</taxon>
    </lineage>
</organism>
<keyword evidence="6" id="KW-0479">Metal-binding</keyword>
<evidence type="ECO:0000313" key="11">
    <source>
        <dbReference type="EMBL" id="CAB4865659.1"/>
    </source>
</evidence>
<evidence type="ECO:0000256" key="1">
    <source>
        <dbReference type="ARBA" id="ARBA00004496"/>
    </source>
</evidence>
<evidence type="ECO:0000256" key="9">
    <source>
        <dbReference type="ARBA" id="ARBA00022842"/>
    </source>
</evidence>
<evidence type="ECO:0000256" key="3">
    <source>
        <dbReference type="ARBA" id="ARBA00019010"/>
    </source>
</evidence>
<dbReference type="GO" id="GO:0002949">
    <property type="term" value="P:tRNA threonylcarbamoyladenosine modification"/>
    <property type="evidence" value="ECO:0007669"/>
    <property type="project" value="InterPro"/>
</dbReference>
<dbReference type="GO" id="GO:0046872">
    <property type="term" value="F:metal ion binding"/>
    <property type="evidence" value="ECO:0007669"/>
    <property type="project" value="UniProtKB-KW"/>
</dbReference>